<feature type="compositionally biased region" description="Basic and acidic residues" evidence="1">
    <location>
        <begin position="77"/>
        <end position="87"/>
    </location>
</feature>
<proteinExistence type="predicted"/>
<reference evidence="2" key="1">
    <citation type="submission" date="2020-05" db="EMBL/GenBank/DDBJ databases">
        <title>Phylogenomic resolution of chytrid fungi.</title>
        <authorList>
            <person name="Stajich J.E."/>
            <person name="Amses K."/>
            <person name="Simmons R."/>
            <person name="Seto K."/>
            <person name="Myers J."/>
            <person name="Bonds A."/>
            <person name="Quandt C.A."/>
            <person name="Barry K."/>
            <person name="Liu P."/>
            <person name="Grigoriev I."/>
            <person name="Longcore J.E."/>
            <person name="James T.Y."/>
        </authorList>
    </citation>
    <scope>NUCLEOTIDE SEQUENCE</scope>
    <source>
        <strain evidence="2">JEL0379</strain>
    </source>
</reference>
<gene>
    <name evidence="2" type="ORF">HDU87_007421</name>
</gene>
<feature type="compositionally biased region" description="Acidic residues" evidence="1">
    <location>
        <begin position="192"/>
        <end position="205"/>
    </location>
</feature>
<feature type="compositionally biased region" description="Basic residues" evidence="1">
    <location>
        <begin position="8"/>
        <end position="18"/>
    </location>
</feature>
<feature type="compositionally biased region" description="Pro residues" evidence="1">
    <location>
        <begin position="249"/>
        <end position="262"/>
    </location>
</feature>
<evidence type="ECO:0000313" key="3">
    <source>
        <dbReference type="Proteomes" id="UP001212152"/>
    </source>
</evidence>
<dbReference type="EMBL" id="JADGJQ010000007">
    <property type="protein sequence ID" value="KAJ3182999.1"/>
    <property type="molecule type" value="Genomic_DNA"/>
</dbReference>
<dbReference type="AlphaFoldDB" id="A0AAD5TPX3"/>
<evidence type="ECO:0000256" key="1">
    <source>
        <dbReference type="SAM" id="MobiDB-lite"/>
    </source>
</evidence>
<protein>
    <submittedName>
        <fullName evidence="2">Uncharacterized protein</fullName>
    </submittedName>
</protein>
<dbReference type="PANTHER" id="PTHR16524">
    <property type="entry name" value="CELL DEATH REGULATOR AVEN"/>
    <property type="match status" value="1"/>
</dbReference>
<dbReference type="InterPro" id="IPR026187">
    <property type="entry name" value="Aven"/>
</dbReference>
<sequence>MRPDAHKSKATKRWKAKHGVPAAGAPSAAAAAATSKPSDNRHLDGGSRGGPEPTGPAADHSSGDELEEKPRSRYARRKVESNAFRYHEPTAEEVMAADAGIDRETEELRMLIREAEEEYDPSMYFQFKEERDWANVSTAPADSGIDEFNRSRLQIDFAALEASLSKLPVHVRLNVSKADAVAVVKAVGLGDQDSDGLESEDDQDQEVAVRPAFSTTAPEPAVVPPHQSRDSEGDSASRSHKRMPTAPASIPPLPQPAAPSIPEPDSHQPGERNSPKALAPSEDDLDLLLGTESATLPATPPLLPSESLQPAPPTSAIDTDLKWLDDLLN</sequence>
<accession>A0AAD5TPX3</accession>
<feature type="compositionally biased region" description="Basic and acidic residues" evidence="1">
    <location>
        <begin position="227"/>
        <end position="237"/>
    </location>
</feature>
<feature type="compositionally biased region" description="Basic and acidic residues" evidence="1">
    <location>
        <begin position="264"/>
        <end position="274"/>
    </location>
</feature>
<evidence type="ECO:0000313" key="2">
    <source>
        <dbReference type="EMBL" id="KAJ3182999.1"/>
    </source>
</evidence>
<dbReference type="Proteomes" id="UP001212152">
    <property type="component" value="Unassembled WGS sequence"/>
</dbReference>
<name>A0AAD5TPX3_9FUNG</name>
<comment type="caution">
    <text evidence="2">The sequence shown here is derived from an EMBL/GenBank/DDBJ whole genome shotgun (WGS) entry which is preliminary data.</text>
</comment>
<dbReference type="GO" id="GO:0010972">
    <property type="term" value="P:negative regulation of G2/M transition of mitotic cell cycle"/>
    <property type="evidence" value="ECO:0007669"/>
    <property type="project" value="TreeGrafter"/>
</dbReference>
<dbReference type="PANTHER" id="PTHR16524:SF2">
    <property type="entry name" value="CELL DEATH REGULATOR AVEN"/>
    <property type="match status" value="1"/>
</dbReference>
<feature type="region of interest" description="Disordered" evidence="1">
    <location>
        <begin position="1"/>
        <end position="87"/>
    </location>
</feature>
<keyword evidence="3" id="KW-1185">Reference proteome</keyword>
<feature type="compositionally biased region" description="Low complexity" evidence="1">
    <location>
        <begin position="21"/>
        <end position="37"/>
    </location>
</feature>
<feature type="region of interest" description="Disordered" evidence="1">
    <location>
        <begin position="191"/>
        <end position="319"/>
    </location>
</feature>
<organism evidence="2 3">
    <name type="scientific">Geranomyces variabilis</name>
    <dbReference type="NCBI Taxonomy" id="109894"/>
    <lineage>
        <taxon>Eukaryota</taxon>
        <taxon>Fungi</taxon>
        <taxon>Fungi incertae sedis</taxon>
        <taxon>Chytridiomycota</taxon>
        <taxon>Chytridiomycota incertae sedis</taxon>
        <taxon>Chytridiomycetes</taxon>
        <taxon>Spizellomycetales</taxon>
        <taxon>Powellomycetaceae</taxon>
        <taxon>Geranomyces</taxon>
    </lineage>
</organism>